<protein>
    <submittedName>
        <fullName evidence="2">Uncharacterized protein</fullName>
    </submittedName>
</protein>
<proteinExistence type="predicted"/>
<feature type="compositionally biased region" description="Pro residues" evidence="1">
    <location>
        <begin position="143"/>
        <end position="159"/>
    </location>
</feature>
<comment type="caution">
    <text evidence="2">The sequence shown here is derived from an EMBL/GenBank/DDBJ whole genome shotgun (WGS) entry which is preliminary data.</text>
</comment>
<evidence type="ECO:0000256" key="1">
    <source>
        <dbReference type="SAM" id="MobiDB-lite"/>
    </source>
</evidence>
<sequence length="284" mass="31385">MFERRSRDRDEILALRLDGVQIFDGSIRLRRRGARGRDFLTHRDLPDKDSIRGLLLEGMDSADWPQFEIAVDATMEPISGDPPWTPLDTPGQSLDLPGADFPGVELEEFAAQVCPGANPWGTPGIPDDFQLPHYDNVTKGGSPPRPFIPMPSSPPPPQPTTTAARTTPLRLREARYLEADVRDLEDLLNDGAVLWRTFARIGGSEAFSNGQKVCALVCFAFAPSSSSPAERHGIRLGGSRRLAKLQRLKEKYESFLSQQLTGSDKARAVSHLASNMIYFPVYNA</sequence>
<evidence type="ECO:0000313" key="3">
    <source>
        <dbReference type="Proteomes" id="UP000521943"/>
    </source>
</evidence>
<organism evidence="2 3">
    <name type="scientific">Ephemerocybe angulata</name>
    <dbReference type="NCBI Taxonomy" id="980116"/>
    <lineage>
        <taxon>Eukaryota</taxon>
        <taxon>Fungi</taxon>
        <taxon>Dikarya</taxon>
        <taxon>Basidiomycota</taxon>
        <taxon>Agaricomycotina</taxon>
        <taxon>Agaricomycetes</taxon>
        <taxon>Agaricomycetidae</taxon>
        <taxon>Agaricales</taxon>
        <taxon>Agaricineae</taxon>
        <taxon>Psathyrellaceae</taxon>
        <taxon>Ephemerocybe</taxon>
    </lineage>
</organism>
<accession>A0A8H6MCU7</accession>
<keyword evidence="3" id="KW-1185">Reference proteome</keyword>
<dbReference type="AlphaFoldDB" id="A0A8H6MCU7"/>
<evidence type="ECO:0000313" key="2">
    <source>
        <dbReference type="EMBL" id="KAF6759392.1"/>
    </source>
</evidence>
<feature type="region of interest" description="Disordered" evidence="1">
    <location>
        <begin position="138"/>
        <end position="164"/>
    </location>
</feature>
<dbReference type="EMBL" id="JACGCI010000015">
    <property type="protein sequence ID" value="KAF6759392.1"/>
    <property type="molecule type" value="Genomic_DNA"/>
</dbReference>
<dbReference type="Proteomes" id="UP000521943">
    <property type="component" value="Unassembled WGS sequence"/>
</dbReference>
<name>A0A8H6MCU7_9AGAR</name>
<reference evidence="2 3" key="1">
    <citation type="submission" date="2020-07" db="EMBL/GenBank/DDBJ databases">
        <title>Comparative genomics of pyrophilous fungi reveals a link between fire events and developmental genes.</title>
        <authorList>
            <consortium name="DOE Joint Genome Institute"/>
            <person name="Steindorff A.S."/>
            <person name="Carver A."/>
            <person name="Calhoun S."/>
            <person name="Stillman K."/>
            <person name="Liu H."/>
            <person name="Lipzen A."/>
            <person name="Pangilinan J."/>
            <person name="Labutti K."/>
            <person name="Bruns T.D."/>
            <person name="Grigoriev I.V."/>
        </authorList>
    </citation>
    <scope>NUCLEOTIDE SEQUENCE [LARGE SCALE GENOMIC DNA]</scope>
    <source>
        <strain evidence="2 3">CBS 144469</strain>
    </source>
</reference>
<gene>
    <name evidence="2" type="ORF">DFP72DRAFT_844138</name>
</gene>